<name>A0A381WEF4_9ZZZZ</name>
<evidence type="ECO:0000259" key="7">
    <source>
        <dbReference type="Pfam" id="PF07637"/>
    </source>
</evidence>
<evidence type="ECO:0000259" key="5">
    <source>
        <dbReference type="Pfam" id="PF07631"/>
    </source>
</evidence>
<dbReference type="Pfam" id="PF07627">
    <property type="entry name" value="PSCyt3"/>
    <property type="match status" value="1"/>
</dbReference>
<feature type="region of interest" description="Disordered" evidence="1">
    <location>
        <begin position="643"/>
        <end position="669"/>
    </location>
</feature>
<dbReference type="Pfam" id="PF07631">
    <property type="entry name" value="PSD4"/>
    <property type="match status" value="1"/>
</dbReference>
<evidence type="ECO:0000259" key="3">
    <source>
        <dbReference type="Pfam" id="PF07626"/>
    </source>
</evidence>
<accession>A0A381WEF4</accession>
<dbReference type="InterPro" id="IPR013043">
    <property type="entry name" value="DUF1595"/>
</dbReference>
<feature type="compositionally biased region" description="Pro residues" evidence="1">
    <location>
        <begin position="643"/>
        <end position="652"/>
    </location>
</feature>
<dbReference type="InterPro" id="IPR013039">
    <property type="entry name" value="DUF1588"/>
</dbReference>
<feature type="domain" description="DUF1587" evidence="3">
    <location>
        <begin position="142"/>
        <end position="205"/>
    </location>
</feature>
<gene>
    <name evidence="8" type="ORF">METZ01_LOCUS103696</name>
</gene>
<feature type="domain" description="Cytochrome C Planctomycete-type" evidence="6">
    <location>
        <begin position="60"/>
        <end position="106"/>
    </location>
</feature>
<dbReference type="InterPro" id="IPR013036">
    <property type="entry name" value="DUF1587"/>
</dbReference>
<dbReference type="Pfam" id="PF07626">
    <property type="entry name" value="PSD3"/>
    <property type="match status" value="1"/>
</dbReference>
<dbReference type="Pfam" id="PF07635">
    <property type="entry name" value="PSCyt1"/>
    <property type="match status" value="1"/>
</dbReference>
<evidence type="ECO:0000259" key="4">
    <source>
        <dbReference type="Pfam" id="PF07627"/>
    </source>
</evidence>
<evidence type="ECO:0000259" key="2">
    <source>
        <dbReference type="Pfam" id="PF07624"/>
    </source>
</evidence>
<feature type="domain" description="DUF1585" evidence="2">
    <location>
        <begin position="722"/>
        <end position="795"/>
    </location>
</feature>
<organism evidence="8">
    <name type="scientific">marine metagenome</name>
    <dbReference type="NCBI Taxonomy" id="408172"/>
    <lineage>
        <taxon>unclassified sequences</taxon>
        <taxon>metagenomes</taxon>
        <taxon>ecological metagenomes</taxon>
    </lineage>
</organism>
<proteinExistence type="predicted"/>
<feature type="domain" description="DUF1588" evidence="4">
    <location>
        <begin position="608"/>
        <end position="708"/>
    </location>
</feature>
<dbReference type="EMBL" id="UINC01011531">
    <property type="protein sequence ID" value="SVA50842.1"/>
    <property type="molecule type" value="Genomic_DNA"/>
</dbReference>
<evidence type="ECO:0008006" key="9">
    <source>
        <dbReference type="Google" id="ProtNLM"/>
    </source>
</evidence>
<reference evidence="8" key="1">
    <citation type="submission" date="2018-05" db="EMBL/GenBank/DDBJ databases">
        <authorList>
            <person name="Lanie J.A."/>
            <person name="Ng W.-L."/>
            <person name="Kazmierczak K.M."/>
            <person name="Andrzejewski T.M."/>
            <person name="Davidsen T.M."/>
            <person name="Wayne K.J."/>
            <person name="Tettelin H."/>
            <person name="Glass J.I."/>
            <person name="Rusch D."/>
            <person name="Podicherti R."/>
            <person name="Tsui H.-C.T."/>
            <person name="Winkler M.E."/>
        </authorList>
    </citation>
    <scope>NUCLEOTIDE SEQUENCE</scope>
</reference>
<sequence>MKILAAGVASFGVWLAVGSQTTGVGAVPLPAIDGFAFRQVLSGSSEAPQAEQNMLIGQYCFRCHNDALMTGGLSLESFDVAKADEHAEIAERVIRKLQAGLMPPPEARRPSVDMLVTLAETLESVVDVAAAADPKPGARRFQRLNRSEYERVVRDLLALEVDASRWLPADTYLGNFDNMSAAQGLSPTLLEAYMRAASEVSRLAVGNPTALSNTVKYTNPIEVSQHAWDHIEGAPYGTRGGMVVTHDFPADGEYVFAVETQFGSGTGFEDVDFAVDGEGVALLGLEHGDGSSVEIRTEPIFVRAGQHRVSVAFVRKIEGPYEDRLSPHAWSFVGGEDSRAWANYGITALPHLSELLITGPRRPVGLSETASRQEIFTCRAAERSEERPCAETILTRLARKAYRRPVTLEDMAGPMSFYDRGAADEGFEVGVRTALQAVLASPSFIFRLEQKPSDVRPDANYRLSDIDLASRLSFFLWAMNPDDELLQLATDGRLSDPAILTRQVERMLEDPRSEALATRFASQWLRLQDVEDNHPEPYLYPDFTGQLGDDLVRETQLFFDNLIREDRSLLELFTADYTFLNERLARHYGILGVSGDEFRRIRYPDDNRRGVLGHGSVLLLTSMSARTSPVLRGKWVMEVLMGTPPPPPPPDVPAFEDTEGSSEGRSLSTRERLEIHRANPTCHSCHRMMDPIGLALDGYDVTGRVRIRENGAPVDTRGTFYDGTDVSTPTELIDVLMKRPVPLVRNFVTNLLAYALGRRVEYFDQPQVRAIVRQAEANGYQMSAFILGVVRSDPFQMTRSQATADQEVEQGS</sequence>
<dbReference type="Pfam" id="PF07624">
    <property type="entry name" value="PSD2"/>
    <property type="match status" value="1"/>
</dbReference>
<dbReference type="InterPro" id="IPR013042">
    <property type="entry name" value="DUF1592"/>
</dbReference>
<feature type="domain" description="DUF1592" evidence="5">
    <location>
        <begin position="463"/>
        <end position="590"/>
    </location>
</feature>
<dbReference type="InterPro" id="IPR011478">
    <property type="entry name" value="DUF1585"/>
</dbReference>
<feature type="domain" description="DUF1595" evidence="7">
    <location>
        <begin position="389"/>
        <end position="449"/>
    </location>
</feature>
<evidence type="ECO:0000256" key="1">
    <source>
        <dbReference type="SAM" id="MobiDB-lite"/>
    </source>
</evidence>
<protein>
    <recommendedName>
        <fullName evidence="9">DUF1592 domain-containing protein</fullName>
    </recommendedName>
</protein>
<evidence type="ECO:0000259" key="6">
    <source>
        <dbReference type="Pfam" id="PF07635"/>
    </source>
</evidence>
<dbReference type="AlphaFoldDB" id="A0A381WEF4"/>
<evidence type="ECO:0000313" key="8">
    <source>
        <dbReference type="EMBL" id="SVA50842.1"/>
    </source>
</evidence>
<dbReference type="Pfam" id="PF07637">
    <property type="entry name" value="PSD5"/>
    <property type="match status" value="1"/>
</dbReference>
<dbReference type="InterPro" id="IPR011429">
    <property type="entry name" value="Cyt_c_Planctomycete-type"/>
</dbReference>